<sequence>MVASLLSDKLLVSLIYSLGFLFIIGFFGMIFSYVEKKNTYYIYNTFGFNGILFTGMVGTIVHEFSHIIFCLIFRHKITEFNLIRPFKSRYDGVMGYVNHKCNTNSKYQMIGNFFIGIAPVIVGISALIIFMSILLPDKYDNILEVFYRNMEYMNHINRFEDSFNIYVSIVIAIIANLNPFTQNNYVLYIMYIYIMYSITTHMDLSKEDLTNSKSGLLSFFILLYIINLIFMFLGMKYQIILFRILISIVSLLTVGLLFSIITLLISRVAYTTIP</sequence>
<keyword evidence="1" id="KW-1133">Transmembrane helix</keyword>
<keyword evidence="1" id="KW-0472">Membrane</keyword>
<reference evidence="2" key="1">
    <citation type="submission" date="2022-12" db="EMBL/GenBank/DDBJ databases">
        <title>Peptostreptococcus.</title>
        <authorList>
            <person name="Lee S.H."/>
        </authorList>
    </citation>
    <scope>NUCLEOTIDE SEQUENCE</scope>
    <source>
        <strain evidence="2">CBA3647</strain>
    </source>
</reference>
<evidence type="ECO:0000313" key="2">
    <source>
        <dbReference type="EMBL" id="WAW15820.1"/>
    </source>
</evidence>
<evidence type="ECO:0008006" key="4">
    <source>
        <dbReference type="Google" id="ProtNLM"/>
    </source>
</evidence>
<keyword evidence="3" id="KW-1185">Reference proteome</keyword>
<feature type="transmembrane region" description="Helical" evidence="1">
    <location>
        <begin position="240"/>
        <end position="265"/>
    </location>
</feature>
<feature type="transmembrane region" description="Helical" evidence="1">
    <location>
        <begin position="46"/>
        <end position="73"/>
    </location>
</feature>
<organism evidence="2 3">
    <name type="scientific">Peptostreptococcus equinus</name>
    <dbReference type="NCBI Taxonomy" id="3003601"/>
    <lineage>
        <taxon>Bacteria</taxon>
        <taxon>Bacillati</taxon>
        <taxon>Bacillota</taxon>
        <taxon>Clostridia</taxon>
        <taxon>Peptostreptococcales</taxon>
        <taxon>Peptostreptococcaceae</taxon>
        <taxon>Peptostreptococcus</taxon>
    </lineage>
</organism>
<gene>
    <name evidence="2" type="ORF">O0R46_05030</name>
</gene>
<evidence type="ECO:0000313" key="3">
    <source>
        <dbReference type="Proteomes" id="UP001164187"/>
    </source>
</evidence>
<name>A0ABY7JR25_9FIRM</name>
<feature type="transmembrane region" description="Helical" evidence="1">
    <location>
        <begin position="185"/>
        <end position="202"/>
    </location>
</feature>
<feature type="transmembrane region" description="Helical" evidence="1">
    <location>
        <begin position="214"/>
        <end position="233"/>
    </location>
</feature>
<evidence type="ECO:0000256" key="1">
    <source>
        <dbReference type="SAM" id="Phobius"/>
    </source>
</evidence>
<dbReference type="Proteomes" id="UP001164187">
    <property type="component" value="Chromosome"/>
</dbReference>
<keyword evidence="1" id="KW-0812">Transmembrane</keyword>
<accession>A0ABY7JR25</accession>
<feature type="transmembrane region" description="Helical" evidence="1">
    <location>
        <begin position="113"/>
        <end position="135"/>
    </location>
</feature>
<protein>
    <recommendedName>
        <fullName evidence="4">Integral membrane protein</fullName>
    </recommendedName>
</protein>
<feature type="transmembrane region" description="Helical" evidence="1">
    <location>
        <begin position="12"/>
        <end position="34"/>
    </location>
</feature>
<proteinExistence type="predicted"/>
<feature type="transmembrane region" description="Helical" evidence="1">
    <location>
        <begin position="163"/>
        <end position="180"/>
    </location>
</feature>
<dbReference type="EMBL" id="CP114052">
    <property type="protein sequence ID" value="WAW15820.1"/>
    <property type="molecule type" value="Genomic_DNA"/>
</dbReference>
<dbReference type="RefSeq" id="WP_269312501.1">
    <property type="nucleotide sequence ID" value="NZ_CP114052.1"/>
</dbReference>